<organism evidence="3 4">
    <name type="scientific">Mollisia scopiformis</name>
    <name type="common">Conifer needle endophyte fungus</name>
    <name type="synonym">Phialocephala scopiformis</name>
    <dbReference type="NCBI Taxonomy" id="149040"/>
    <lineage>
        <taxon>Eukaryota</taxon>
        <taxon>Fungi</taxon>
        <taxon>Dikarya</taxon>
        <taxon>Ascomycota</taxon>
        <taxon>Pezizomycotina</taxon>
        <taxon>Leotiomycetes</taxon>
        <taxon>Helotiales</taxon>
        <taxon>Mollisiaceae</taxon>
        <taxon>Mollisia</taxon>
    </lineage>
</organism>
<evidence type="ECO:0000259" key="2">
    <source>
        <dbReference type="PROSITE" id="PS50011"/>
    </source>
</evidence>
<dbReference type="SMART" id="SM00220">
    <property type="entry name" value="S_TKc"/>
    <property type="match status" value="1"/>
</dbReference>
<keyword evidence="4" id="KW-1185">Reference proteome</keyword>
<dbReference type="InterPro" id="IPR000719">
    <property type="entry name" value="Prot_kinase_dom"/>
</dbReference>
<dbReference type="InterPro" id="IPR011009">
    <property type="entry name" value="Kinase-like_dom_sf"/>
</dbReference>
<keyword evidence="1" id="KW-0547">Nucleotide-binding</keyword>
<dbReference type="EMBL" id="KQ947432">
    <property type="protein sequence ID" value="KUJ09302.1"/>
    <property type="molecule type" value="Genomic_DNA"/>
</dbReference>
<dbReference type="Gene3D" id="3.30.200.20">
    <property type="entry name" value="Phosphorylase Kinase, domain 1"/>
    <property type="match status" value="1"/>
</dbReference>
<keyword evidence="3" id="KW-0418">Kinase</keyword>
<dbReference type="AlphaFoldDB" id="A0A132BA67"/>
<accession>A0A132BA67</accession>
<dbReference type="InterPro" id="IPR017441">
    <property type="entry name" value="Protein_kinase_ATP_BS"/>
</dbReference>
<dbReference type="PROSITE" id="PS50011">
    <property type="entry name" value="PROTEIN_KINASE_DOM"/>
    <property type="match status" value="1"/>
</dbReference>
<dbReference type="GeneID" id="28832869"/>
<dbReference type="GO" id="GO:0005524">
    <property type="term" value="F:ATP binding"/>
    <property type="evidence" value="ECO:0007669"/>
    <property type="project" value="UniProtKB-UniRule"/>
</dbReference>
<evidence type="ECO:0000313" key="3">
    <source>
        <dbReference type="EMBL" id="KUJ09302.1"/>
    </source>
</evidence>
<gene>
    <name evidence="3" type="ORF">LY89DRAFT_788195</name>
</gene>
<dbReference type="PROSITE" id="PS00107">
    <property type="entry name" value="PROTEIN_KINASE_ATP"/>
    <property type="match status" value="1"/>
</dbReference>
<feature type="domain" description="Protein kinase" evidence="2">
    <location>
        <begin position="65"/>
        <end position="327"/>
    </location>
</feature>
<evidence type="ECO:0000313" key="4">
    <source>
        <dbReference type="Proteomes" id="UP000070700"/>
    </source>
</evidence>
<dbReference type="GO" id="GO:0004674">
    <property type="term" value="F:protein serine/threonine kinase activity"/>
    <property type="evidence" value="ECO:0007669"/>
    <property type="project" value="TreeGrafter"/>
</dbReference>
<dbReference type="InterPro" id="IPR051681">
    <property type="entry name" value="Ser/Thr_Kinases-Pseudokinases"/>
</dbReference>
<dbReference type="PANTHER" id="PTHR44329:SF214">
    <property type="entry name" value="PROTEIN KINASE DOMAIN-CONTAINING PROTEIN"/>
    <property type="match status" value="1"/>
</dbReference>
<dbReference type="Pfam" id="PF00069">
    <property type="entry name" value="Pkinase"/>
    <property type="match status" value="1"/>
</dbReference>
<dbReference type="RefSeq" id="XP_018063657.1">
    <property type="nucleotide sequence ID" value="XM_018223143.1"/>
</dbReference>
<dbReference type="PANTHER" id="PTHR44329">
    <property type="entry name" value="SERINE/THREONINE-PROTEIN KINASE TNNI3K-RELATED"/>
    <property type="match status" value="1"/>
</dbReference>
<protein>
    <submittedName>
        <fullName evidence="3">Kinase-like protein</fullName>
    </submittedName>
</protein>
<dbReference type="SUPFAM" id="SSF56112">
    <property type="entry name" value="Protein kinase-like (PK-like)"/>
    <property type="match status" value="1"/>
</dbReference>
<name>A0A132BA67_MOLSC</name>
<reference evidence="3 4" key="1">
    <citation type="submission" date="2015-10" db="EMBL/GenBank/DDBJ databases">
        <title>Full genome of DAOMC 229536 Phialocephala scopiformis, a fungal endophyte of spruce producing the potent anti-insectan compound rugulosin.</title>
        <authorList>
            <consortium name="DOE Joint Genome Institute"/>
            <person name="Walker A.K."/>
            <person name="Frasz S.L."/>
            <person name="Seifert K.A."/>
            <person name="Miller J.D."/>
            <person name="Mondo S.J."/>
            <person name="Labutti K."/>
            <person name="Lipzen A."/>
            <person name="Dockter R."/>
            <person name="Kennedy M."/>
            <person name="Grigoriev I.V."/>
            <person name="Spatafora J.W."/>
        </authorList>
    </citation>
    <scope>NUCLEOTIDE SEQUENCE [LARGE SCALE GENOMIC DNA]</scope>
    <source>
        <strain evidence="3 4">CBS 120377</strain>
    </source>
</reference>
<dbReference type="OrthoDB" id="4062651at2759"/>
<keyword evidence="3" id="KW-0808">Transferase</keyword>
<dbReference type="Gene3D" id="1.10.510.10">
    <property type="entry name" value="Transferase(Phosphotransferase) domain 1"/>
    <property type="match status" value="1"/>
</dbReference>
<evidence type="ECO:0000256" key="1">
    <source>
        <dbReference type="PROSITE-ProRule" id="PRU10141"/>
    </source>
</evidence>
<keyword evidence="1" id="KW-0067">ATP-binding</keyword>
<dbReference type="InParanoid" id="A0A132BA67"/>
<dbReference type="KEGG" id="psco:LY89DRAFT_788195"/>
<sequence length="353" mass="40364">MSTSTVSREELIKELLNFDQAHLPRSANQNWHLPWQWKWDPRGPKGQLHKNPKDFHGVEYPDHTPERNTVLGSGCFGEVRRVLCNGRVLARKKAIFNINRPRRTVPNSREIQALKKVDHRHISQLVGLYILNDDLYSLSYPVADMCIRDYMRLNRTGDATWVNTLINGMGCLSNALAYMHSVGVKHRDIHNENVLVLGGCLIFCDFGGSNVSNVRPIPIPPGPFDHIGPEPFHWDDARKIDVYRLGELFEQMVKAIDGGRDVERWGFDNPQQTELDKHNLRTFSGTPKQIGRRDFRSLSKAMTARDERDRPDAALVARYLRSGHVKWAIQQRSWSADADDGDIYPNTCGECCK</sequence>
<proteinExistence type="predicted"/>
<dbReference type="Proteomes" id="UP000070700">
    <property type="component" value="Unassembled WGS sequence"/>
</dbReference>
<feature type="binding site" evidence="1">
    <location>
        <position position="92"/>
    </location>
    <ligand>
        <name>ATP</name>
        <dbReference type="ChEBI" id="CHEBI:30616"/>
    </ligand>
</feature>